<dbReference type="Proteomes" id="UP000188533">
    <property type="component" value="Unassembled WGS sequence"/>
</dbReference>
<dbReference type="PROSITE" id="PS01216">
    <property type="entry name" value="SUCCINYL_COA_LIG_1"/>
    <property type="match status" value="1"/>
</dbReference>
<comment type="subunit">
    <text evidence="5">Heterodimer of an alpha and a beta subunit. Different beta subunits determine nucleotide specificity. Together with the ATP-specific beta subunit SUCLA2, forms an ADP-forming succinyl-CoA synthetase (A-SCS). Together with the GTP-specific beta subunit SUCLG2 forms a GDP-forming succinyl-CoA synthetase (G-SCS).</text>
</comment>
<feature type="binding site" evidence="6">
    <location>
        <position position="984"/>
    </location>
    <ligand>
        <name>CoA</name>
        <dbReference type="ChEBI" id="CHEBI:57287"/>
    </ligand>
</feature>
<dbReference type="GO" id="GO:0006606">
    <property type="term" value="P:protein import into nucleus"/>
    <property type="evidence" value="ECO:0007669"/>
    <property type="project" value="TreeGrafter"/>
</dbReference>
<dbReference type="Pfam" id="PF02629">
    <property type="entry name" value="CoA_binding"/>
    <property type="match status" value="1"/>
</dbReference>
<sequence length="1241" mass="135745">MADIPALLAALDVFTRTPDKASLDKANNWLQDFQHSPEAWSTCNVLLLSPDAPLAAKIFAAQTFRAKVTYDLSQVDPVNLPALKDTLLAALETYKSGPRNIVVQICLALAGLAMQFPSWNNAVETMINNFGSNPSTVPTLLQFLTLLPEELHTNHRVPITDDEWHDRLSVLVTGNVKKVLDLLTVYIQASGVTSDIQSQIFACLRSWIVSGEVNLSDLASSPLLGFAFEAISSDQLFDSAVELICDIIHETQEIDDNMPLIELIVPRVIALKPLLTKDHENPDRMRGYARIFAESGETYRMLIVRHTETFYPIVEALAECTAYSDLDIVPITFQFWSRLAQVIGKKSSVPPLFAQAYRSVMTVIIKHLQFPPDDMPLSGQEAEDFRAFRHVMGDTLKDCCDVLEAEPCLLATYEMISSALSRNQGTLSWQEIEAPLFALRSMGAVVDPKDDNAVPKILQLIPQLPLHPRVRYAALLIISRYTEWINIHPNFIQPQLQYISAGFEVADLDVCAAAGQALKYLCQDCKQHLVEVLPTLRNFLHAVASNLLQDDRRKIYEAIAHVISAMPMEKAAESLKTFSLDILAIIHAVANKNSQVTKQELQAASDGLENLEAMLYVIGSFGEELPSACQDTCREAWSIFQVFLSKYGSDPELAERTSRVLRYGLSFFDRAVLTIAPEVVSSMSMGFEATGIASYLWIGAKLVSRFGDEEDQNLHTAFAELFRRSTNKMMSLLHTQSAGTLSDVLDDYVQLSMQVLHQTPDIYFDPLLFPLAFQANCAALTIVQSDVVCSALDTFQAIFNHQCLDPSTPNPPNFIAYANTIHNVLESQGANFIGFLLMGLIGDFPPETDSLVISIFRIVATTWPSQMLVWLPDVLQRMPSTTVPVQVKQKFIADVTVAITDRRFDQSRSIMFCRAGQNLTRNVGRRAFTQSATRKSYDDTIQNLLIHKDTKVLVQGFTGKTGTFHAKEALAYGTKMVGGVSPKKAGQTHLGLPVFGSVKEAVRETSPDATVLYVPPPTAADAIIEAIENEIGLIVCITEGIPQADEIRVMQALKSQSKSRLVGPNCPGIINPLGCKMGIQPGHIHKPGNIGIVSRSGTLTYEAVAQTTDVGLGQSLCIGIGGDPFPGTQHVDCIKVFLDDPSTKGIVIIGEIGGSMEEEAAEYLEKYNKTRANPKPVVGFIAGRTAPPGRRMGHAGAIISGGKGAASDKVAALSKAGVIVTDSPAKIGAEMLKAMKAAGLV</sequence>
<dbReference type="EC" id="6.2.1.5" evidence="6"/>
<keyword evidence="6" id="KW-0496">Mitochondrion</keyword>
<comment type="similarity">
    <text evidence="6 7">Belongs to the succinate/malate CoA ligase alpha subunit family.</text>
</comment>
<dbReference type="Pfam" id="PF03810">
    <property type="entry name" value="IBN_N"/>
    <property type="match status" value="1"/>
</dbReference>
<accession>A0A1Q3EFY2</accession>
<feature type="binding site" evidence="6">
    <location>
        <position position="1101"/>
    </location>
    <ligand>
        <name>substrate</name>
        <note>ligand shared with subunit beta</note>
    </ligand>
</feature>
<dbReference type="HAMAP" id="MF_01988">
    <property type="entry name" value="Succ_CoA_alpha"/>
    <property type="match status" value="1"/>
</dbReference>
<dbReference type="Pfam" id="PF24139">
    <property type="entry name" value="TPR_TNPO3_IPO13_4th"/>
    <property type="match status" value="1"/>
</dbReference>
<dbReference type="InterPro" id="IPR016024">
    <property type="entry name" value="ARM-type_fold"/>
</dbReference>
<evidence type="ECO:0000256" key="5">
    <source>
        <dbReference type="ARBA" id="ARBA00061754"/>
    </source>
</evidence>
<keyword evidence="4 6" id="KW-0547">Nucleotide-binding</keyword>
<feature type="binding site" evidence="6">
    <location>
        <begin position="958"/>
        <end position="961"/>
    </location>
    <ligand>
        <name>CoA</name>
        <dbReference type="ChEBI" id="CHEBI:57287"/>
    </ligand>
</feature>
<dbReference type="InterPro" id="IPR051345">
    <property type="entry name" value="Importin_beta-like_NTR"/>
</dbReference>
<dbReference type="InterPro" id="IPR017440">
    <property type="entry name" value="Cit_synth/succinyl-CoA_lig_AS"/>
</dbReference>
<evidence type="ECO:0000256" key="4">
    <source>
        <dbReference type="ARBA" id="ARBA00022741"/>
    </source>
</evidence>
<dbReference type="Gene3D" id="3.40.50.261">
    <property type="entry name" value="Succinyl-CoA synthetase domains"/>
    <property type="match status" value="1"/>
</dbReference>
<dbReference type="FunFam" id="3.40.50.720:FF:000002">
    <property type="entry name" value="Succinate--CoA ligase [ADP-forming] subunit alpha"/>
    <property type="match status" value="1"/>
</dbReference>
<name>A0A1Q3EFY2_LENED</name>
<dbReference type="InterPro" id="IPR057941">
    <property type="entry name" value="TPR_TNPO3_IPO13_2nd"/>
</dbReference>
<dbReference type="GO" id="GO:0000166">
    <property type="term" value="F:nucleotide binding"/>
    <property type="evidence" value="ECO:0007669"/>
    <property type="project" value="UniProtKB-KW"/>
</dbReference>
<dbReference type="SMART" id="SM00913">
    <property type="entry name" value="IBN_N"/>
    <property type="match status" value="1"/>
</dbReference>
<dbReference type="PANTHER" id="PTHR12363">
    <property type="entry name" value="TRANSPORTIN 3 AND IMPORTIN 13"/>
    <property type="match status" value="1"/>
</dbReference>
<dbReference type="SUPFAM" id="SSF48371">
    <property type="entry name" value="ARM repeat"/>
    <property type="match status" value="1"/>
</dbReference>
<dbReference type="PROSITE" id="PS50166">
    <property type="entry name" value="IMPORTIN_B_NT"/>
    <property type="match status" value="1"/>
</dbReference>
<dbReference type="InterPro" id="IPR033847">
    <property type="entry name" value="Citrt_syn/SCS-alpha_CS"/>
</dbReference>
<dbReference type="Pfam" id="PF24138">
    <property type="entry name" value="TPR_TNPO3_IPO13_2nd"/>
    <property type="match status" value="1"/>
</dbReference>
<dbReference type="EMBL" id="BDGU01000292">
    <property type="protein sequence ID" value="GAW06074.1"/>
    <property type="molecule type" value="Genomic_DNA"/>
</dbReference>
<dbReference type="InterPro" id="IPR057942">
    <property type="entry name" value="TPR_TNPO3_IPO13_3rd"/>
</dbReference>
<dbReference type="AlphaFoldDB" id="A0A1Q3EFY2"/>
<evidence type="ECO:0000259" key="8">
    <source>
        <dbReference type="PROSITE" id="PS50166"/>
    </source>
</evidence>
<dbReference type="InterPro" id="IPR005810">
    <property type="entry name" value="CoA_lig_alpha"/>
</dbReference>
<dbReference type="Gene3D" id="3.40.50.720">
    <property type="entry name" value="NAD(P)-binding Rossmann-like Domain"/>
    <property type="match status" value="1"/>
</dbReference>
<dbReference type="Pfam" id="PF08389">
    <property type="entry name" value="Xpo1"/>
    <property type="match status" value="1"/>
</dbReference>
<dbReference type="GO" id="GO:0006099">
    <property type="term" value="P:tricarboxylic acid cycle"/>
    <property type="evidence" value="ECO:0007669"/>
    <property type="project" value="UniProtKB-UniRule"/>
</dbReference>
<evidence type="ECO:0000256" key="7">
    <source>
        <dbReference type="RuleBase" id="RU000677"/>
    </source>
</evidence>
<dbReference type="InterPro" id="IPR013598">
    <property type="entry name" value="Exportin-1/Importin-b-like"/>
</dbReference>
<dbReference type="Pfam" id="PF24140">
    <property type="entry name" value="TPR_TNPO3_IPO13_3rd"/>
    <property type="match status" value="1"/>
</dbReference>
<keyword evidence="2 6" id="KW-0816">Tricarboxylic acid cycle</keyword>
<dbReference type="InterPro" id="IPR016102">
    <property type="entry name" value="Succinyl-CoA_synth-like"/>
</dbReference>
<dbReference type="FunFam" id="3.40.50.261:FF:000005">
    <property type="entry name" value="Succinate--CoA ligase [ADP-forming] subunit alpha, mitochondrial"/>
    <property type="match status" value="1"/>
</dbReference>
<dbReference type="Gene3D" id="1.25.10.10">
    <property type="entry name" value="Leucine-rich Repeat Variant"/>
    <property type="match status" value="1"/>
</dbReference>
<dbReference type="GO" id="GO:0004775">
    <property type="term" value="F:succinate-CoA ligase (ADP-forming) activity"/>
    <property type="evidence" value="ECO:0007669"/>
    <property type="project" value="UniProtKB-UniRule"/>
</dbReference>
<evidence type="ECO:0000313" key="10">
    <source>
        <dbReference type="Proteomes" id="UP000188533"/>
    </source>
</evidence>
<dbReference type="InterPro" id="IPR003781">
    <property type="entry name" value="CoA-bd"/>
</dbReference>
<dbReference type="STRING" id="5353.A0A1Q3EFY2"/>
<dbReference type="SUPFAM" id="SSF51735">
    <property type="entry name" value="NAD(P)-binding Rossmann-fold domains"/>
    <property type="match status" value="1"/>
</dbReference>
<evidence type="ECO:0000256" key="2">
    <source>
        <dbReference type="ARBA" id="ARBA00022532"/>
    </source>
</evidence>
<evidence type="ECO:0000256" key="3">
    <source>
        <dbReference type="ARBA" id="ARBA00022598"/>
    </source>
</evidence>
<comment type="subcellular location">
    <subcellularLocation>
        <location evidence="6">Mitochondrion</location>
    </subcellularLocation>
</comment>
<comment type="catalytic activity">
    <reaction evidence="6">
        <text>succinate + ATP + CoA = succinyl-CoA + ADP + phosphate</text>
        <dbReference type="Rhea" id="RHEA:17661"/>
        <dbReference type="ChEBI" id="CHEBI:30031"/>
        <dbReference type="ChEBI" id="CHEBI:30616"/>
        <dbReference type="ChEBI" id="CHEBI:43474"/>
        <dbReference type="ChEBI" id="CHEBI:57287"/>
        <dbReference type="ChEBI" id="CHEBI:57292"/>
        <dbReference type="ChEBI" id="CHEBI:456216"/>
        <dbReference type="EC" id="6.2.1.5"/>
    </reaction>
</comment>
<dbReference type="UniPathway" id="UPA00223">
    <property type="reaction ID" value="UER00999"/>
</dbReference>
<evidence type="ECO:0000313" key="9">
    <source>
        <dbReference type="EMBL" id="GAW06074.1"/>
    </source>
</evidence>
<proteinExistence type="inferred from homology"/>
<dbReference type="Pfam" id="PF00549">
    <property type="entry name" value="Ligase_CoA"/>
    <property type="match status" value="1"/>
</dbReference>
<protein>
    <recommendedName>
        <fullName evidence="6">Succinate--CoA ligase [ADP-forming] subunit alpha, mitochondrial</fullName>
        <ecNumber evidence="6">6.2.1.5</ecNumber>
    </recommendedName>
    <alternativeName>
        <fullName evidence="6">Succinyl-CoA synthetase subunit alpha</fullName>
        <shortName evidence="6">SCS-alpha</shortName>
    </alternativeName>
</protein>
<dbReference type="PANTHER" id="PTHR12363:SF53">
    <property type="entry name" value="MRNA TRANSPORT REGULATOR MTR10"/>
    <property type="match status" value="1"/>
</dbReference>
<dbReference type="InterPro" id="IPR011989">
    <property type="entry name" value="ARM-like"/>
</dbReference>
<dbReference type="GO" id="GO:0031267">
    <property type="term" value="F:small GTPase binding"/>
    <property type="evidence" value="ECO:0007669"/>
    <property type="project" value="InterPro"/>
</dbReference>
<keyword evidence="3 6" id="KW-0436">Ligase</keyword>
<feature type="domain" description="Importin N-terminal" evidence="8">
    <location>
        <begin position="26"/>
        <end position="93"/>
    </location>
</feature>
<reference evidence="9 10" key="2">
    <citation type="submission" date="2017-02" db="EMBL/GenBank/DDBJ databases">
        <title>A genome survey and senescence transcriptome analysis in Lentinula edodes.</title>
        <authorList>
            <person name="Sakamoto Y."/>
            <person name="Nakade K."/>
            <person name="Sato S."/>
            <person name="Yoshida Y."/>
            <person name="Miyazaki K."/>
            <person name="Natsume S."/>
            <person name="Konno N."/>
        </authorList>
    </citation>
    <scope>NUCLEOTIDE SEQUENCE [LARGE SCALE GENOMIC DNA]</scope>
    <source>
        <strain evidence="9 10">NBRC 111202</strain>
    </source>
</reference>
<dbReference type="PROSITE" id="PS00399">
    <property type="entry name" value="SUCCINYL_COA_LIG_2"/>
    <property type="match status" value="1"/>
</dbReference>
<keyword evidence="10" id="KW-1185">Reference proteome</keyword>
<dbReference type="InterPro" id="IPR058537">
    <property type="entry name" value="TPR_TNPO3_IPO13_4th"/>
</dbReference>
<reference evidence="9 10" key="1">
    <citation type="submission" date="2016-08" db="EMBL/GenBank/DDBJ databases">
        <authorList>
            <consortium name="Lentinula edodes genome sequencing consortium"/>
            <person name="Sakamoto Y."/>
            <person name="Nakade K."/>
            <person name="Sato S."/>
            <person name="Yoshida Y."/>
            <person name="Miyazaki K."/>
            <person name="Natsume S."/>
            <person name="Konno N."/>
        </authorList>
    </citation>
    <scope>NUCLEOTIDE SEQUENCE [LARGE SCALE GENOMIC DNA]</scope>
    <source>
        <strain evidence="9 10">NBRC 111202</strain>
    </source>
</reference>
<feature type="active site" description="Tele-phosphohistidine intermediate" evidence="6">
    <location>
        <position position="1194"/>
    </location>
</feature>
<dbReference type="InterPro" id="IPR036291">
    <property type="entry name" value="NAD(P)-bd_dom_sf"/>
</dbReference>
<feature type="binding site" evidence="6">
    <location>
        <begin position="1037"/>
        <end position="1039"/>
    </location>
    <ligand>
        <name>CoA</name>
        <dbReference type="ChEBI" id="CHEBI:57287"/>
    </ligand>
</feature>
<comment type="caution">
    <text evidence="9">The sequence shown here is derived from an EMBL/GenBank/DDBJ whole genome shotgun (WGS) entry which is preliminary data.</text>
</comment>
<dbReference type="InterPro" id="IPR005811">
    <property type="entry name" value="SUCC_ACL_C"/>
</dbReference>
<gene>
    <name evidence="9" type="ORF">LENED_007968</name>
</gene>
<dbReference type="SUPFAM" id="SSF52210">
    <property type="entry name" value="Succinyl-CoA synthetase domains"/>
    <property type="match status" value="1"/>
</dbReference>
<comment type="pathway">
    <text evidence="1 6">Carbohydrate metabolism; tricarboxylic acid cycle; succinate from succinyl-CoA (ligase route): step 1/1.</text>
</comment>
<dbReference type="NCBIfam" id="NF004230">
    <property type="entry name" value="PRK05678.1"/>
    <property type="match status" value="1"/>
</dbReference>
<dbReference type="SMART" id="SM00881">
    <property type="entry name" value="CoA_binding"/>
    <property type="match status" value="1"/>
</dbReference>
<organism evidence="9 10">
    <name type="scientific">Lentinula edodes</name>
    <name type="common">Shiitake mushroom</name>
    <name type="synonym">Lentinus edodes</name>
    <dbReference type="NCBI Taxonomy" id="5353"/>
    <lineage>
        <taxon>Eukaryota</taxon>
        <taxon>Fungi</taxon>
        <taxon>Dikarya</taxon>
        <taxon>Basidiomycota</taxon>
        <taxon>Agaricomycotina</taxon>
        <taxon>Agaricomycetes</taxon>
        <taxon>Agaricomycetidae</taxon>
        <taxon>Agaricales</taxon>
        <taxon>Marasmiineae</taxon>
        <taxon>Omphalotaceae</taxon>
        <taxon>Lentinula</taxon>
    </lineage>
</organism>
<dbReference type="InterPro" id="IPR001494">
    <property type="entry name" value="Importin-beta_N"/>
</dbReference>
<dbReference type="GO" id="GO:0005739">
    <property type="term" value="C:mitochondrion"/>
    <property type="evidence" value="ECO:0007669"/>
    <property type="project" value="UniProtKB-SubCell"/>
</dbReference>
<dbReference type="PRINTS" id="PR01798">
    <property type="entry name" value="SCOASYNTHASE"/>
</dbReference>
<dbReference type="NCBIfam" id="TIGR01019">
    <property type="entry name" value="sucCoAalpha"/>
    <property type="match status" value="1"/>
</dbReference>
<evidence type="ECO:0000256" key="1">
    <source>
        <dbReference type="ARBA" id="ARBA00005064"/>
    </source>
</evidence>
<evidence type="ECO:0000256" key="6">
    <source>
        <dbReference type="HAMAP-Rule" id="MF_03222"/>
    </source>
</evidence>
<comment type="function">
    <text evidence="6">Succinyl-CoA synthetase functions in the citric acid cycle (TCA), coupling the hydrolysis of succinyl-CoA to the synthesis of ATP and thus represents the only step of substrate-level phosphorylation in the TCA. The alpha subunit of the enzyme binds the substrates coenzyme A and phosphate, while succinate binding and nucleotide specificity is provided by the beta subunit.</text>
</comment>